<comment type="caution">
    <text evidence="2">The sequence shown here is derived from an EMBL/GenBank/DDBJ whole genome shotgun (WGS) entry which is preliminary data.</text>
</comment>
<feature type="transmembrane region" description="Helical" evidence="1">
    <location>
        <begin position="7"/>
        <end position="27"/>
    </location>
</feature>
<sequence>MAYPLRCTAISLCLSFNLLFSLLFQSILIKRVLIPLEFSLSLSFYFVLSNLDPVSRVVCFSFFIQIRFFSILALILLYWFVEYLFELLFVVRRELTL</sequence>
<evidence type="ECO:0000313" key="2">
    <source>
        <dbReference type="EMBL" id="KAF8906310.1"/>
    </source>
</evidence>
<name>A0A9P5NU19_GYMJU</name>
<dbReference type="Proteomes" id="UP000724874">
    <property type="component" value="Unassembled WGS sequence"/>
</dbReference>
<evidence type="ECO:0000256" key="1">
    <source>
        <dbReference type="SAM" id="Phobius"/>
    </source>
</evidence>
<reference evidence="2" key="1">
    <citation type="submission" date="2020-11" db="EMBL/GenBank/DDBJ databases">
        <authorList>
            <consortium name="DOE Joint Genome Institute"/>
            <person name="Ahrendt S."/>
            <person name="Riley R."/>
            <person name="Andreopoulos W."/>
            <person name="LaButti K."/>
            <person name="Pangilinan J."/>
            <person name="Ruiz-duenas F.J."/>
            <person name="Barrasa J.M."/>
            <person name="Sanchez-Garcia M."/>
            <person name="Camarero S."/>
            <person name="Miyauchi S."/>
            <person name="Serrano A."/>
            <person name="Linde D."/>
            <person name="Babiker R."/>
            <person name="Drula E."/>
            <person name="Ayuso-Fernandez I."/>
            <person name="Pacheco R."/>
            <person name="Padilla G."/>
            <person name="Ferreira P."/>
            <person name="Barriuso J."/>
            <person name="Kellner H."/>
            <person name="Castanera R."/>
            <person name="Alfaro M."/>
            <person name="Ramirez L."/>
            <person name="Pisabarro A.G."/>
            <person name="Kuo A."/>
            <person name="Tritt A."/>
            <person name="Lipzen A."/>
            <person name="He G."/>
            <person name="Yan M."/>
            <person name="Ng V."/>
            <person name="Cullen D."/>
            <person name="Martin F."/>
            <person name="Rosso M.-N."/>
            <person name="Henrissat B."/>
            <person name="Hibbett D."/>
            <person name="Martinez A.T."/>
            <person name="Grigoriev I.V."/>
        </authorList>
    </citation>
    <scope>NUCLEOTIDE SEQUENCE</scope>
    <source>
        <strain evidence="2">AH 44721</strain>
    </source>
</reference>
<keyword evidence="1" id="KW-0812">Transmembrane</keyword>
<dbReference type="EMBL" id="JADNYJ010000019">
    <property type="protein sequence ID" value="KAF8906310.1"/>
    <property type="molecule type" value="Genomic_DNA"/>
</dbReference>
<dbReference type="AlphaFoldDB" id="A0A9P5NU19"/>
<gene>
    <name evidence="2" type="ORF">CPB84DRAFT_1770529</name>
</gene>
<keyword evidence="1" id="KW-0472">Membrane</keyword>
<accession>A0A9P5NU19</accession>
<evidence type="ECO:0000313" key="3">
    <source>
        <dbReference type="Proteomes" id="UP000724874"/>
    </source>
</evidence>
<feature type="transmembrane region" description="Helical" evidence="1">
    <location>
        <begin position="58"/>
        <end position="81"/>
    </location>
</feature>
<protein>
    <submittedName>
        <fullName evidence="2">Uncharacterized protein</fullName>
    </submittedName>
</protein>
<keyword evidence="3" id="KW-1185">Reference proteome</keyword>
<proteinExistence type="predicted"/>
<organism evidence="2 3">
    <name type="scientific">Gymnopilus junonius</name>
    <name type="common">Spectacular rustgill mushroom</name>
    <name type="synonym">Gymnopilus spectabilis subsp. junonius</name>
    <dbReference type="NCBI Taxonomy" id="109634"/>
    <lineage>
        <taxon>Eukaryota</taxon>
        <taxon>Fungi</taxon>
        <taxon>Dikarya</taxon>
        <taxon>Basidiomycota</taxon>
        <taxon>Agaricomycotina</taxon>
        <taxon>Agaricomycetes</taxon>
        <taxon>Agaricomycetidae</taxon>
        <taxon>Agaricales</taxon>
        <taxon>Agaricineae</taxon>
        <taxon>Hymenogastraceae</taxon>
        <taxon>Gymnopilus</taxon>
    </lineage>
</organism>
<keyword evidence="1" id="KW-1133">Transmembrane helix</keyword>